<dbReference type="FunFam" id="2.40.30.10:FF:000079">
    <property type="entry name" value="60S ribosomal protein L3"/>
    <property type="match status" value="1"/>
</dbReference>
<dbReference type="EMBL" id="MBFR01000448">
    <property type="protein sequence ID" value="PVU87771.1"/>
    <property type="molecule type" value="Genomic_DNA"/>
</dbReference>
<protein>
    <recommendedName>
        <fullName evidence="5">N-acetyltransferase domain-containing protein</fullName>
    </recommendedName>
</protein>
<dbReference type="FunFam" id="4.10.960.10:FF:000002">
    <property type="entry name" value="60S ribosomal protein L3"/>
    <property type="match status" value="1"/>
</dbReference>
<dbReference type="InterPro" id="IPR001680">
    <property type="entry name" value="WD40_rpt"/>
</dbReference>
<dbReference type="PROSITE" id="PS51186">
    <property type="entry name" value="GNAT"/>
    <property type="match status" value="1"/>
</dbReference>
<feature type="domain" description="N-acetyltransferase" evidence="5">
    <location>
        <begin position="2"/>
        <end position="153"/>
    </location>
</feature>
<dbReference type="Pfam" id="PF00583">
    <property type="entry name" value="Acetyltransf_1"/>
    <property type="match status" value="1"/>
</dbReference>
<dbReference type="GO" id="GO:0003735">
    <property type="term" value="F:structural constituent of ribosome"/>
    <property type="evidence" value="ECO:0007669"/>
    <property type="project" value="InterPro"/>
</dbReference>
<dbReference type="InterPro" id="IPR044892">
    <property type="entry name" value="Ribosomal_L3_dom_3_arc_sf"/>
</dbReference>
<dbReference type="InterPro" id="IPR045077">
    <property type="entry name" value="L3_arc_euk"/>
</dbReference>
<organism evidence="6 7">
    <name type="scientific">Smittium simulii</name>
    <dbReference type="NCBI Taxonomy" id="133385"/>
    <lineage>
        <taxon>Eukaryota</taxon>
        <taxon>Fungi</taxon>
        <taxon>Fungi incertae sedis</taxon>
        <taxon>Zoopagomycota</taxon>
        <taxon>Kickxellomycotina</taxon>
        <taxon>Harpellomycetes</taxon>
        <taxon>Harpellales</taxon>
        <taxon>Legeriomycetaceae</taxon>
        <taxon>Smittium</taxon>
    </lineage>
</organism>
<dbReference type="SMART" id="SM00320">
    <property type="entry name" value="WD40"/>
    <property type="match status" value="3"/>
</dbReference>
<keyword evidence="7" id="KW-1185">Reference proteome</keyword>
<dbReference type="InterPro" id="IPR019417">
    <property type="entry name" value="DUF2415"/>
</dbReference>
<reference evidence="6 7" key="1">
    <citation type="journal article" date="2018" name="MBio">
        <title>Comparative Genomics Reveals the Core Gene Toolbox for the Fungus-Insect Symbiosis.</title>
        <authorList>
            <person name="Wang Y."/>
            <person name="Stata M."/>
            <person name="Wang W."/>
            <person name="Stajich J.E."/>
            <person name="White M.M."/>
            <person name="Moncalvo J.M."/>
        </authorList>
    </citation>
    <scope>NUCLEOTIDE SEQUENCE [LARGE SCALE GENOMIC DNA]</scope>
    <source>
        <strain evidence="6 7">SWE-8-4</strain>
    </source>
</reference>
<dbReference type="InterPro" id="IPR036322">
    <property type="entry name" value="WD40_repeat_dom_sf"/>
</dbReference>
<dbReference type="Gene3D" id="2.40.30.10">
    <property type="entry name" value="Translation factors"/>
    <property type="match status" value="1"/>
</dbReference>
<dbReference type="GO" id="GO:0006412">
    <property type="term" value="P:translation"/>
    <property type="evidence" value="ECO:0007669"/>
    <property type="project" value="InterPro"/>
</dbReference>
<dbReference type="AlphaFoldDB" id="A0A2T9Y602"/>
<dbReference type="FunFam" id="3.30.1430.10:FF:000001">
    <property type="entry name" value="60S ribosomal protein L3"/>
    <property type="match status" value="1"/>
</dbReference>
<dbReference type="InterPro" id="IPR019926">
    <property type="entry name" value="Ribosomal_uL3_CS"/>
</dbReference>
<evidence type="ECO:0000313" key="7">
    <source>
        <dbReference type="Proteomes" id="UP000245383"/>
    </source>
</evidence>
<dbReference type="Pfam" id="PF10313">
    <property type="entry name" value="DUF2415"/>
    <property type="match status" value="1"/>
</dbReference>
<keyword evidence="2 4" id="KW-0689">Ribosomal protein</keyword>
<dbReference type="InterPro" id="IPR000182">
    <property type="entry name" value="GNAT_dom"/>
</dbReference>
<gene>
    <name evidence="6" type="ORF">BB561_006185</name>
</gene>
<comment type="similarity">
    <text evidence="1 4">Belongs to the universal ribosomal protein uL3 family.</text>
</comment>
<dbReference type="FunFam" id="2.40.30.10:FF:000351">
    <property type="entry name" value="Ribosomal protein L3"/>
    <property type="match status" value="1"/>
</dbReference>
<evidence type="ECO:0000313" key="6">
    <source>
        <dbReference type="EMBL" id="PVU87771.1"/>
    </source>
</evidence>
<dbReference type="Gene3D" id="4.10.960.10">
    <property type="entry name" value="Ribosomal protein L3, domain 3"/>
    <property type="match status" value="1"/>
</dbReference>
<dbReference type="SUPFAM" id="SSF50447">
    <property type="entry name" value="Translation proteins"/>
    <property type="match status" value="1"/>
</dbReference>
<dbReference type="Gene3D" id="2.130.10.10">
    <property type="entry name" value="YVTN repeat-like/Quinoprotein amine dehydrogenase"/>
    <property type="match status" value="1"/>
</dbReference>
<comment type="caution">
    <text evidence="6">The sequence shown here is derived from an EMBL/GenBank/DDBJ whole genome shotgun (WGS) entry which is preliminary data.</text>
</comment>
<evidence type="ECO:0000256" key="3">
    <source>
        <dbReference type="ARBA" id="ARBA00023274"/>
    </source>
</evidence>
<evidence type="ECO:0000256" key="2">
    <source>
        <dbReference type="ARBA" id="ARBA00022980"/>
    </source>
</evidence>
<dbReference type="PROSITE" id="PS00474">
    <property type="entry name" value="RIBOSOMAL_L3"/>
    <property type="match status" value="1"/>
</dbReference>
<dbReference type="GO" id="GO:0022625">
    <property type="term" value="C:cytosolic large ribosomal subunit"/>
    <property type="evidence" value="ECO:0007669"/>
    <property type="project" value="TreeGrafter"/>
</dbReference>
<evidence type="ECO:0000256" key="4">
    <source>
        <dbReference type="RuleBase" id="RU003905"/>
    </source>
</evidence>
<evidence type="ECO:0000259" key="5">
    <source>
        <dbReference type="PROSITE" id="PS51186"/>
    </source>
</evidence>
<dbReference type="InterPro" id="IPR016181">
    <property type="entry name" value="Acyl_CoA_acyltransferase"/>
</dbReference>
<dbReference type="PANTHER" id="PTHR11363">
    <property type="entry name" value="60S RIBOSOMAL PROTEIN L3-RELATED"/>
    <property type="match status" value="1"/>
</dbReference>
<accession>A0A2T9Y602</accession>
<evidence type="ECO:0000256" key="1">
    <source>
        <dbReference type="ARBA" id="ARBA00006540"/>
    </source>
</evidence>
<dbReference type="Gene3D" id="3.30.1430.10">
    <property type="match status" value="1"/>
</dbReference>
<dbReference type="GO" id="GO:0016747">
    <property type="term" value="F:acyltransferase activity, transferring groups other than amino-acyl groups"/>
    <property type="evidence" value="ECO:0007669"/>
    <property type="project" value="InterPro"/>
</dbReference>
<dbReference type="OrthoDB" id="1611972at2759"/>
<keyword evidence="3 4" id="KW-0687">Ribonucleoprotein</keyword>
<sequence>MTNFSVNSTSFSIRNLDFFTETYENNFYLRYLAEWPELFHVAEASTGELMGYIMGKVEGEEKEWHGHVTALTVAPAFRRLGLGRLLMDYLEKTSEKTHDCYFVDLFVRPSNKIAVDMYQTFGYIVYRTITGYYWSTNSNIPPEDGFDMRKSLARDPKKNSMIPLKHPDMVQKYNFPSITTLRAGSFINKKFKKHDLASVSIHWQLKDLITFGTDKDYIYTSCDQEITKYNVLTNESSVVYNDLSFSPISIAVGPKYIAACSESGNLLLFDKYNTLNTKTERVCYDVVNKLIFDNTSYNPYIVPQNHETSNDRLIVCNNDLSIKIYSVPDLLLIDQITFQKPVNYASISPDNTKMAAVGDSNQAYIFNRRGESFEKMFNLKVSGYSSFACDWNQKSNILAIGSQEGITDLWDIRYLKTLATFETTKVNGIPTACRNIKFTKNGCVDLLAIGEQESFVNLIDARTFDTNQILPTNGNPMYDVDDPINAHTTTRNYHPIAGMQFSPDCTSLFIATQAHICEFGINSHRKFEAPRHGSLGFLPRKRAARLRGRVKAFPKDDSKKPCHLTAFIGYKAGMTHVVRDLDRPGSKMNKKEVVEAVTIVEAPPMVIVGVVGYIETPRGMRSLTTVWAEHLSDEVKRRFYKNWYRSKRKAFTKYAKKYAQGNGKEITRELERIKKYCNVVRVLAHTQMRKVKIGQKKAHLVEIQVNGGSIAQKVDWAREHFEKEVSVSDVFETNENVDIIAVTKGHGFEGVTHRWGTKKLPRKTHKGLRKVACIGAWHPSRVMYSVARAGQNGYHHRTEVNKKIYRIGSGEDKSNASTSFDLTTKRITPLGGFSHYSIVNEDFIMLKGCCAVLLPMATYGGELFGMSMARGTKLQSIIDNACRAVMGCGSSTTLTRLRDELKIATVNTKTAVARKRAYYKWPTLNTWMPALMAAPMKSRLSTWVSGTTKWVKRAKFNPYKVTYTLFGDELVISIDGFAKQTSTPAVKNILAIAKNLTAITISRKVILDLVIY</sequence>
<dbReference type="PANTHER" id="PTHR11363:SF5">
    <property type="entry name" value="LARGE RIBOSOMAL SUBUNIT PROTEIN UL3"/>
    <property type="match status" value="1"/>
</dbReference>
<dbReference type="SUPFAM" id="SSF55729">
    <property type="entry name" value="Acyl-CoA N-acyltransferases (Nat)"/>
    <property type="match status" value="1"/>
</dbReference>
<dbReference type="SUPFAM" id="SSF50978">
    <property type="entry name" value="WD40 repeat-like"/>
    <property type="match status" value="1"/>
</dbReference>
<proteinExistence type="inferred from homology"/>
<dbReference type="InterPro" id="IPR009000">
    <property type="entry name" value="Transl_B-barrel_sf"/>
</dbReference>
<name>A0A2T9Y602_9FUNG</name>
<dbReference type="InterPro" id="IPR015943">
    <property type="entry name" value="WD40/YVTN_repeat-like_dom_sf"/>
</dbReference>
<dbReference type="GO" id="GO:0003723">
    <property type="term" value="F:RNA binding"/>
    <property type="evidence" value="ECO:0007669"/>
    <property type="project" value="TreeGrafter"/>
</dbReference>
<dbReference type="Proteomes" id="UP000245383">
    <property type="component" value="Unassembled WGS sequence"/>
</dbReference>
<dbReference type="Gene3D" id="3.40.630.30">
    <property type="match status" value="1"/>
</dbReference>
<dbReference type="Pfam" id="PF00297">
    <property type="entry name" value="Ribosomal_L3"/>
    <property type="match status" value="1"/>
</dbReference>
<dbReference type="InterPro" id="IPR000597">
    <property type="entry name" value="Ribosomal_uL3"/>
</dbReference>
<dbReference type="CDD" id="cd04301">
    <property type="entry name" value="NAT_SF"/>
    <property type="match status" value="1"/>
</dbReference>
<dbReference type="STRING" id="133385.A0A2T9Y602"/>